<sequence length="735" mass="82458">MPPARARIRYPTRVYTASELSGNYGMNGYDALVSILGQVQSILDALELWGDSASRKIDSAQRKTFCTSIAASASALTDLFDSTLPVSSQVFSYSRAGIYEEEAPIEIFTYAKKIRTDVWEPLNAFLGGQAISGNPPIGSNTVLGHYERVLEGILVDIRARLEPWFAEFAKAAAEYDETQRILQASRLANPQPQIQPQQKQGTLLIMVSNSTTSLIGHATKLSAAQYVGITVAVLFLSILYKFSYPPMDPREPPPLKADIPIPMVGHIIGFVRHGINYFNVLPKSQKSFPSAGTLPILNGKAYMLFDIPLIQSAIRHKNFTFDILSMEFAQRVFGLSDLAMEKVWGPDHDVETSVAPLAMSRIKSAMQGEHLYRMNVKALGYIAKNLNEEVGEEGWKVGSLYGWLRDFMTMATAEGVYGRENPIRGRQDLVDALWEFENNIQPLFLGVLPHIIARKAYLAREKVQAVLVPWYAAKKDHNPDVATIAKARADSSREFGMPDNEIGRLELALLFVATTNTIPTLYWFVTNIWLRRELVERLSKEALTHAVKITRDEKGRRTATVDISTLEERCPLMVACYRESIRLGNQGVGTRRIMRDTLLSDSKGNEYLFKAGVDLMWAAKELHRDSSAWGENVDEFDPERFLEENYGRAQKMAYVPFGGGRHLCPGRNFAFAENLGLMVALVVGFELEGFDKRNFRFNETRFGEAVAKPPVDAQGGEVTIRRRVGWEDVEWRFVC</sequence>
<dbReference type="Gene3D" id="1.10.630.10">
    <property type="entry name" value="Cytochrome P450"/>
    <property type="match status" value="1"/>
</dbReference>
<dbReference type="InterPro" id="IPR002403">
    <property type="entry name" value="Cyt_P450_E_grp-IV"/>
</dbReference>
<dbReference type="AlphaFoldDB" id="A0AA40CT07"/>
<dbReference type="PANTHER" id="PTHR47582:SF1">
    <property type="entry name" value="P450, PUTATIVE (EUROFUNG)-RELATED"/>
    <property type="match status" value="1"/>
</dbReference>
<keyword evidence="3 6" id="KW-0479">Metal-binding</keyword>
<dbReference type="InterPro" id="IPR017972">
    <property type="entry name" value="Cyt_P450_CS"/>
</dbReference>
<evidence type="ECO:0000256" key="4">
    <source>
        <dbReference type="ARBA" id="ARBA00023004"/>
    </source>
</evidence>
<evidence type="ECO:0000313" key="7">
    <source>
        <dbReference type="EMBL" id="KAK0648019.1"/>
    </source>
</evidence>
<dbReference type="CDD" id="cd11040">
    <property type="entry name" value="CYP7_CYP8-like"/>
    <property type="match status" value="1"/>
</dbReference>
<dbReference type="InterPro" id="IPR001128">
    <property type="entry name" value="Cyt_P450"/>
</dbReference>
<dbReference type="PRINTS" id="PR00465">
    <property type="entry name" value="EP450IV"/>
</dbReference>
<dbReference type="SUPFAM" id="SSF48264">
    <property type="entry name" value="Cytochrome P450"/>
    <property type="match status" value="1"/>
</dbReference>
<evidence type="ECO:0000256" key="6">
    <source>
        <dbReference type="PIRSR" id="PIRSR602403-1"/>
    </source>
</evidence>
<dbReference type="GO" id="GO:0004497">
    <property type="term" value="F:monooxygenase activity"/>
    <property type="evidence" value="ECO:0007669"/>
    <property type="project" value="UniProtKB-KW"/>
</dbReference>
<keyword evidence="5" id="KW-0560">Oxidoreductase</keyword>
<comment type="similarity">
    <text evidence="2">Belongs to the cytochrome P450 family.</text>
</comment>
<dbReference type="EMBL" id="JAULSV010000003">
    <property type="protein sequence ID" value="KAK0648019.1"/>
    <property type="molecule type" value="Genomic_DNA"/>
</dbReference>
<dbReference type="PROSITE" id="PS00086">
    <property type="entry name" value="CYTOCHROME_P450"/>
    <property type="match status" value="1"/>
</dbReference>
<comment type="cofactor">
    <cofactor evidence="1 6">
        <name>heme</name>
        <dbReference type="ChEBI" id="CHEBI:30413"/>
    </cofactor>
</comment>
<dbReference type="Proteomes" id="UP001174936">
    <property type="component" value="Unassembled WGS sequence"/>
</dbReference>
<organism evidence="7 8">
    <name type="scientific">Cercophora newfieldiana</name>
    <dbReference type="NCBI Taxonomy" id="92897"/>
    <lineage>
        <taxon>Eukaryota</taxon>
        <taxon>Fungi</taxon>
        <taxon>Dikarya</taxon>
        <taxon>Ascomycota</taxon>
        <taxon>Pezizomycotina</taxon>
        <taxon>Sordariomycetes</taxon>
        <taxon>Sordariomycetidae</taxon>
        <taxon>Sordariales</taxon>
        <taxon>Lasiosphaeriaceae</taxon>
        <taxon>Cercophora</taxon>
    </lineage>
</organism>
<evidence type="ECO:0000256" key="5">
    <source>
        <dbReference type="ARBA" id="ARBA00023033"/>
    </source>
</evidence>
<comment type="caution">
    <text evidence="7">The sequence shown here is derived from an EMBL/GenBank/DDBJ whole genome shotgun (WGS) entry which is preliminary data.</text>
</comment>
<dbReference type="GO" id="GO:0020037">
    <property type="term" value="F:heme binding"/>
    <property type="evidence" value="ECO:0007669"/>
    <property type="project" value="InterPro"/>
</dbReference>
<accession>A0AA40CT07</accession>
<keyword evidence="6" id="KW-0349">Heme</keyword>
<evidence type="ECO:0000256" key="2">
    <source>
        <dbReference type="ARBA" id="ARBA00010617"/>
    </source>
</evidence>
<dbReference type="GO" id="GO:0005506">
    <property type="term" value="F:iron ion binding"/>
    <property type="evidence" value="ECO:0007669"/>
    <property type="project" value="InterPro"/>
</dbReference>
<evidence type="ECO:0000313" key="8">
    <source>
        <dbReference type="Proteomes" id="UP001174936"/>
    </source>
</evidence>
<protein>
    <submittedName>
        <fullName evidence="7">Cytochrome P450</fullName>
    </submittedName>
</protein>
<dbReference type="InterPro" id="IPR053007">
    <property type="entry name" value="CYP450_monoxygenase_sec-met"/>
</dbReference>
<keyword evidence="5" id="KW-0503">Monooxygenase</keyword>
<name>A0AA40CT07_9PEZI</name>
<dbReference type="PANTHER" id="PTHR47582">
    <property type="entry name" value="P450, PUTATIVE (EUROFUNG)-RELATED"/>
    <property type="match status" value="1"/>
</dbReference>
<gene>
    <name evidence="7" type="ORF">B0T16DRAFT_455525</name>
</gene>
<dbReference type="GO" id="GO:0016705">
    <property type="term" value="F:oxidoreductase activity, acting on paired donors, with incorporation or reduction of molecular oxygen"/>
    <property type="evidence" value="ECO:0007669"/>
    <property type="project" value="InterPro"/>
</dbReference>
<dbReference type="Pfam" id="PF00067">
    <property type="entry name" value="p450"/>
    <property type="match status" value="1"/>
</dbReference>
<evidence type="ECO:0000256" key="1">
    <source>
        <dbReference type="ARBA" id="ARBA00001971"/>
    </source>
</evidence>
<feature type="binding site" description="axial binding residue" evidence="6">
    <location>
        <position position="664"/>
    </location>
    <ligand>
        <name>heme</name>
        <dbReference type="ChEBI" id="CHEBI:30413"/>
    </ligand>
    <ligandPart>
        <name>Fe</name>
        <dbReference type="ChEBI" id="CHEBI:18248"/>
    </ligandPart>
</feature>
<dbReference type="InterPro" id="IPR036396">
    <property type="entry name" value="Cyt_P450_sf"/>
</dbReference>
<keyword evidence="4 6" id="KW-0408">Iron</keyword>
<reference evidence="7" key="1">
    <citation type="submission" date="2023-06" db="EMBL/GenBank/DDBJ databases">
        <title>Genome-scale phylogeny and comparative genomics of the fungal order Sordariales.</title>
        <authorList>
            <consortium name="Lawrence Berkeley National Laboratory"/>
            <person name="Hensen N."/>
            <person name="Bonometti L."/>
            <person name="Westerberg I."/>
            <person name="Brannstrom I.O."/>
            <person name="Guillou S."/>
            <person name="Cros-Aarteil S."/>
            <person name="Calhoun S."/>
            <person name="Haridas S."/>
            <person name="Kuo A."/>
            <person name="Mondo S."/>
            <person name="Pangilinan J."/>
            <person name="Riley R."/>
            <person name="Labutti K."/>
            <person name="Andreopoulos B."/>
            <person name="Lipzen A."/>
            <person name="Chen C."/>
            <person name="Yanf M."/>
            <person name="Daum C."/>
            <person name="Ng V."/>
            <person name="Clum A."/>
            <person name="Steindorff A."/>
            <person name="Ohm R."/>
            <person name="Martin F."/>
            <person name="Silar P."/>
            <person name="Natvig D."/>
            <person name="Lalanne C."/>
            <person name="Gautier V."/>
            <person name="Ament-Velasquez S.L."/>
            <person name="Kruys A."/>
            <person name="Hutchinson M.I."/>
            <person name="Powell A.J."/>
            <person name="Barry K."/>
            <person name="Miller A.N."/>
            <person name="Grigoriev I.V."/>
            <person name="Debuchy R."/>
            <person name="Gladieux P."/>
            <person name="Thoren M.H."/>
            <person name="Johannesson H."/>
        </authorList>
    </citation>
    <scope>NUCLEOTIDE SEQUENCE</scope>
    <source>
        <strain evidence="7">SMH2532-1</strain>
    </source>
</reference>
<keyword evidence="8" id="KW-1185">Reference proteome</keyword>
<proteinExistence type="inferred from homology"/>
<evidence type="ECO:0000256" key="3">
    <source>
        <dbReference type="ARBA" id="ARBA00022723"/>
    </source>
</evidence>